<gene>
    <name evidence="3" type="ORF">BD310DRAFT_884760</name>
</gene>
<evidence type="ECO:0000259" key="2">
    <source>
        <dbReference type="Pfam" id="PF17667"/>
    </source>
</evidence>
<dbReference type="InterPro" id="IPR040976">
    <property type="entry name" value="Pkinase_fungal"/>
</dbReference>
<evidence type="ECO:0000313" key="3">
    <source>
        <dbReference type="EMBL" id="TBU55203.1"/>
    </source>
</evidence>
<protein>
    <recommendedName>
        <fullName evidence="2">Fungal-type protein kinase domain-containing protein</fullName>
    </recommendedName>
</protein>
<dbReference type="EMBL" id="ML145173">
    <property type="protein sequence ID" value="TBU55203.1"/>
    <property type="molecule type" value="Genomic_DNA"/>
</dbReference>
<dbReference type="Proteomes" id="UP000292082">
    <property type="component" value="Unassembled WGS sequence"/>
</dbReference>
<name>A0A4Q9NLD1_9APHY</name>
<organism evidence="3 4">
    <name type="scientific">Dichomitus squalens</name>
    <dbReference type="NCBI Taxonomy" id="114155"/>
    <lineage>
        <taxon>Eukaryota</taxon>
        <taxon>Fungi</taxon>
        <taxon>Dikarya</taxon>
        <taxon>Basidiomycota</taxon>
        <taxon>Agaricomycotina</taxon>
        <taxon>Agaricomycetes</taxon>
        <taxon>Polyporales</taxon>
        <taxon>Polyporaceae</taxon>
        <taxon>Dichomitus</taxon>
    </lineage>
</organism>
<reference evidence="3 4" key="1">
    <citation type="submission" date="2019-01" db="EMBL/GenBank/DDBJ databases">
        <title>Draft genome sequences of three monokaryotic isolates of the white-rot basidiomycete fungus Dichomitus squalens.</title>
        <authorList>
            <consortium name="DOE Joint Genome Institute"/>
            <person name="Lopez S.C."/>
            <person name="Andreopoulos B."/>
            <person name="Pangilinan J."/>
            <person name="Lipzen A."/>
            <person name="Riley R."/>
            <person name="Ahrendt S."/>
            <person name="Ng V."/>
            <person name="Barry K."/>
            <person name="Daum C."/>
            <person name="Grigoriev I.V."/>
            <person name="Hilden K.S."/>
            <person name="Makela M.R."/>
            <person name="de Vries R.P."/>
        </authorList>
    </citation>
    <scope>NUCLEOTIDE SEQUENCE [LARGE SCALE GENOMIC DNA]</scope>
    <source>
        <strain evidence="3 4">CBS 464.89</strain>
    </source>
</reference>
<feature type="region of interest" description="Disordered" evidence="1">
    <location>
        <begin position="644"/>
        <end position="749"/>
    </location>
</feature>
<dbReference type="Pfam" id="PF17667">
    <property type="entry name" value="Pkinase_fungal"/>
    <property type="match status" value="1"/>
</dbReference>
<feature type="compositionally biased region" description="Basic and acidic residues" evidence="1">
    <location>
        <begin position="654"/>
        <end position="679"/>
    </location>
</feature>
<keyword evidence="4" id="KW-1185">Reference proteome</keyword>
<evidence type="ECO:0000313" key="4">
    <source>
        <dbReference type="Proteomes" id="UP000292082"/>
    </source>
</evidence>
<dbReference type="AlphaFoldDB" id="A0A4Q9NLD1"/>
<sequence length="749" mass="85284">MEDSLPGKAVTDIDFSSFLDAFWPQPPPDSQHYRLKPDECVPSELKQALQNLAGPEDSTAGACTLAEIMQKFQLFPGYKLSLGSSRPEFSELWGRTESLDESRPSWTRPQVLFRFCDRNPFPSSMFGWNGTKHTELVHDILTEVLQHFNNQRLTTLYIVFVVDCSFLSVSRWDRSGIIASEWVDWVESPNWLVDVFWRVSMLTDEQLGLDATAAPILPGSTDSELLDRLAQPCPDDYDVKDGTIVSETTASNPFATFKFVRDQFVSTLTAGTTQGGSMANARWRLTIPIDGGETHDFLVGAPFCSSSASMFDWRNACSYIAVDCRTKQFVYLKDNWRDRGVGDNEESEGAILAKLNAAGVPHVPTVICYADLQETVTPEYARSQRYGYDGVPRQHFRMAIREICLHFKLLTSGRQFVSLMKGCITGNPRRAVKALQLVHGDLGPYNILIHPKVDTTTDSSRTTVKWKGMLIDWECYKWLAAAKMNKPHTTRSFLNCDDVRTYLDKFFEVDRGPFGMVISIWKNLMLHRNELLLLDGNELHFYGGRASDSEDSEWLATPLNSMMKEFLSWLHARYAKENIHLGPFSFIHADEQHAALKRAHKAIPKEKRKALAMKLENYDAILELLERKLNEEWVENDRAGDRWQLTQPLVPSGSEEKVEPPAEKELEVEAKQKSEEEPSRLVTIKRPSSRRVSRDNTMAKPRSCTATEAKKVNQMAARHSRRLPSERPSEVKEQFAEVEKRPAKRRRLC</sequence>
<accession>A0A4Q9NLD1</accession>
<proteinExistence type="predicted"/>
<feature type="domain" description="Fungal-type protein kinase" evidence="2">
    <location>
        <begin position="133"/>
        <end position="212"/>
    </location>
</feature>
<feature type="compositionally biased region" description="Basic and acidic residues" evidence="1">
    <location>
        <begin position="723"/>
        <end position="741"/>
    </location>
</feature>
<evidence type="ECO:0000256" key="1">
    <source>
        <dbReference type="SAM" id="MobiDB-lite"/>
    </source>
</evidence>